<proteinExistence type="predicted"/>
<name>A0A6G0P9I1_9STRA</name>
<dbReference type="EMBL" id="QXGC01000326">
    <property type="protein sequence ID" value="KAE9240441.1"/>
    <property type="molecule type" value="Genomic_DNA"/>
</dbReference>
<evidence type="ECO:0000313" key="1">
    <source>
        <dbReference type="EMBL" id="KAE9240441.1"/>
    </source>
</evidence>
<protein>
    <submittedName>
        <fullName evidence="1">Uncharacterized protein</fullName>
    </submittedName>
</protein>
<reference evidence="1 2" key="1">
    <citation type="submission" date="2018-09" db="EMBL/GenBank/DDBJ databases">
        <title>Genomic investigation of the strawberry pathogen Phytophthora fragariae indicates pathogenicity is determined by transcriptional variation in three key races.</title>
        <authorList>
            <person name="Adams T.M."/>
            <person name="Armitage A.D."/>
            <person name="Sobczyk M.K."/>
            <person name="Bates H.J."/>
            <person name="Dunwell J.M."/>
            <person name="Nellist C.F."/>
            <person name="Harrison R.J."/>
        </authorList>
    </citation>
    <scope>NUCLEOTIDE SEQUENCE [LARGE SCALE GENOMIC DNA]</scope>
    <source>
        <strain evidence="1 2">BC-23</strain>
    </source>
</reference>
<organism evidence="1 2">
    <name type="scientific">Phytophthora fragariae</name>
    <dbReference type="NCBI Taxonomy" id="53985"/>
    <lineage>
        <taxon>Eukaryota</taxon>
        <taxon>Sar</taxon>
        <taxon>Stramenopiles</taxon>
        <taxon>Oomycota</taxon>
        <taxon>Peronosporomycetes</taxon>
        <taxon>Peronosporales</taxon>
        <taxon>Peronosporaceae</taxon>
        <taxon>Phytophthora</taxon>
    </lineage>
</organism>
<sequence>MDGGCALAPLCLSLSRWGTSGGAFFARRNAIACPARQEAGRQSCAMPCRRERGEPFPIGRKKSQTARLLRSDWLRKSHSSEWLHRRIKCDAPDKVRVAP</sequence>
<dbReference type="AlphaFoldDB" id="A0A6G0P9I1"/>
<gene>
    <name evidence="1" type="ORF">PF004_g7495</name>
</gene>
<accession>A0A6G0P9I1</accession>
<comment type="caution">
    <text evidence="1">The sequence shown here is derived from an EMBL/GenBank/DDBJ whole genome shotgun (WGS) entry which is preliminary data.</text>
</comment>
<evidence type="ECO:0000313" key="2">
    <source>
        <dbReference type="Proteomes" id="UP000476176"/>
    </source>
</evidence>
<dbReference type="Proteomes" id="UP000476176">
    <property type="component" value="Unassembled WGS sequence"/>
</dbReference>